<gene>
    <name evidence="1" type="ORF">QQ008_26280</name>
</gene>
<organism evidence="1 2">
    <name type="scientific">Splendidivirga corallicola</name>
    <dbReference type="NCBI Taxonomy" id="3051826"/>
    <lineage>
        <taxon>Bacteria</taxon>
        <taxon>Pseudomonadati</taxon>
        <taxon>Bacteroidota</taxon>
        <taxon>Cytophagia</taxon>
        <taxon>Cytophagales</taxon>
        <taxon>Splendidivirgaceae</taxon>
        <taxon>Splendidivirga</taxon>
    </lineage>
</organism>
<accession>A0ABT8KVX7</accession>
<dbReference type="EMBL" id="JAUJEA010000013">
    <property type="protein sequence ID" value="MDN5204925.1"/>
    <property type="molecule type" value="Genomic_DNA"/>
</dbReference>
<proteinExistence type="predicted"/>
<sequence>MIDNYKVFNKPYDHLRQYWDEELQVNKVDVSNNPGRIEFAPGLVLMSCWRMYFGNSFFKHVSRERILSFEGAHRIEEQDNGVVFVELYADVFESGNEENKEKQKQFREWIEIDKLVST</sequence>
<name>A0ABT8KVX7_9BACT</name>
<protein>
    <submittedName>
        <fullName evidence="1">Uncharacterized protein</fullName>
    </submittedName>
</protein>
<dbReference type="RefSeq" id="WP_346754945.1">
    <property type="nucleotide sequence ID" value="NZ_JAUJEA010000013.1"/>
</dbReference>
<evidence type="ECO:0000313" key="2">
    <source>
        <dbReference type="Proteomes" id="UP001172082"/>
    </source>
</evidence>
<reference evidence="1" key="1">
    <citation type="submission" date="2023-06" db="EMBL/GenBank/DDBJ databases">
        <title>Genomic of Parafulvivirga corallium.</title>
        <authorList>
            <person name="Wang G."/>
        </authorList>
    </citation>
    <scope>NUCLEOTIDE SEQUENCE</scope>
    <source>
        <strain evidence="1">BMA10</strain>
    </source>
</reference>
<keyword evidence="2" id="KW-1185">Reference proteome</keyword>
<evidence type="ECO:0000313" key="1">
    <source>
        <dbReference type="EMBL" id="MDN5204925.1"/>
    </source>
</evidence>
<comment type="caution">
    <text evidence="1">The sequence shown here is derived from an EMBL/GenBank/DDBJ whole genome shotgun (WGS) entry which is preliminary data.</text>
</comment>
<dbReference type="Proteomes" id="UP001172082">
    <property type="component" value="Unassembled WGS sequence"/>
</dbReference>